<feature type="transmembrane region" description="Helical" evidence="7">
    <location>
        <begin position="21"/>
        <end position="44"/>
    </location>
</feature>
<dbReference type="Gene3D" id="1.10.3720.10">
    <property type="entry name" value="MetI-like"/>
    <property type="match status" value="1"/>
</dbReference>
<dbReference type="PANTHER" id="PTHR43386:SF1">
    <property type="entry name" value="D,D-DIPEPTIDE TRANSPORT SYSTEM PERMEASE PROTEIN DDPC-RELATED"/>
    <property type="match status" value="1"/>
</dbReference>
<reference evidence="10" key="2">
    <citation type="journal article" date="2019" name="MicrobiologyOpen">
        <title>High-quality draft genome sequence of Gaiella occulta isolated from a 150 meter deep mineral water borehole and comparison with the genome sequences of other deep-branching lineages of the phylum Actinobacteria.</title>
        <authorList>
            <person name="Severino R."/>
            <person name="Froufe H.J.C."/>
            <person name="Barroso C."/>
            <person name="Albuquerque L."/>
            <person name="Lobo-da-Cunha A."/>
            <person name="da Costa M.S."/>
            <person name="Egas C."/>
        </authorList>
    </citation>
    <scope>NUCLEOTIDE SEQUENCE [LARGE SCALE GENOMIC DNA]</scope>
    <source>
        <strain evidence="10">F2-233</strain>
    </source>
</reference>
<name>A0A7M2Z086_9ACTN</name>
<sequence>MSAAAESTLPAPATGSRAVAPIGWIGLLIVGCVTVAAAAAPWIAPYGVHELSGAPLEPPSGAHPLGTNAVGQDLLSQLVEGARSSLVVAALAGVGTLVVGALIGMLSGWLGGRTDAVAMRLVDLFLAVPRLPLLIIVAAYTGRSLLAIAAIIVATTWPPGARVIRAQVLSLKPRAHLRAAVGFGAGALYVLRRHLARELGLILVAGLVVAAERAVMLEAGLSFLGLGDPLRKSWGSIIRDALGFQSLFFTDAWTWWLMPPVAALAVLLLGLTFVGLSIEERVNPRLVRHVGAAR</sequence>
<dbReference type="EMBL" id="QQZY01000001">
    <property type="protein sequence ID" value="RDI75826.1"/>
    <property type="molecule type" value="Genomic_DNA"/>
</dbReference>
<keyword evidence="3" id="KW-1003">Cell membrane</keyword>
<gene>
    <name evidence="9" type="ORF">Gocc_0245</name>
</gene>
<evidence type="ECO:0000256" key="2">
    <source>
        <dbReference type="ARBA" id="ARBA00022448"/>
    </source>
</evidence>
<feature type="transmembrane region" description="Helical" evidence="7">
    <location>
        <begin position="199"/>
        <end position="224"/>
    </location>
</feature>
<dbReference type="Pfam" id="PF00528">
    <property type="entry name" value="BPD_transp_1"/>
    <property type="match status" value="1"/>
</dbReference>
<dbReference type="InterPro" id="IPR000515">
    <property type="entry name" value="MetI-like"/>
</dbReference>
<feature type="transmembrane region" description="Helical" evidence="7">
    <location>
        <begin position="131"/>
        <end position="155"/>
    </location>
</feature>
<evidence type="ECO:0000256" key="4">
    <source>
        <dbReference type="ARBA" id="ARBA00022692"/>
    </source>
</evidence>
<evidence type="ECO:0000256" key="7">
    <source>
        <dbReference type="RuleBase" id="RU363032"/>
    </source>
</evidence>
<feature type="domain" description="ABC transmembrane type-1" evidence="8">
    <location>
        <begin position="82"/>
        <end position="279"/>
    </location>
</feature>
<evidence type="ECO:0000256" key="1">
    <source>
        <dbReference type="ARBA" id="ARBA00004651"/>
    </source>
</evidence>
<dbReference type="GO" id="GO:0055085">
    <property type="term" value="P:transmembrane transport"/>
    <property type="evidence" value="ECO:0007669"/>
    <property type="project" value="InterPro"/>
</dbReference>
<organism evidence="9 10">
    <name type="scientific">Gaiella occulta</name>
    <dbReference type="NCBI Taxonomy" id="1002870"/>
    <lineage>
        <taxon>Bacteria</taxon>
        <taxon>Bacillati</taxon>
        <taxon>Actinomycetota</taxon>
        <taxon>Thermoleophilia</taxon>
        <taxon>Gaiellales</taxon>
        <taxon>Gaiellaceae</taxon>
        <taxon>Gaiella</taxon>
    </lineage>
</organism>
<accession>A0A7M2Z086</accession>
<evidence type="ECO:0000313" key="9">
    <source>
        <dbReference type="EMBL" id="RDI75826.1"/>
    </source>
</evidence>
<comment type="subcellular location">
    <subcellularLocation>
        <location evidence="1 7">Cell membrane</location>
        <topology evidence="1 7">Multi-pass membrane protein</topology>
    </subcellularLocation>
</comment>
<dbReference type="InterPro" id="IPR050366">
    <property type="entry name" value="BP-dependent_transpt_permease"/>
</dbReference>
<evidence type="ECO:0000313" key="10">
    <source>
        <dbReference type="Proteomes" id="UP000254134"/>
    </source>
</evidence>
<evidence type="ECO:0000256" key="6">
    <source>
        <dbReference type="ARBA" id="ARBA00023136"/>
    </source>
</evidence>
<dbReference type="RefSeq" id="WP_114794710.1">
    <property type="nucleotide sequence ID" value="NZ_QQZY01000001.1"/>
</dbReference>
<dbReference type="PANTHER" id="PTHR43386">
    <property type="entry name" value="OLIGOPEPTIDE TRANSPORT SYSTEM PERMEASE PROTEIN APPC"/>
    <property type="match status" value="1"/>
</dbReference>
<feature type="transmembrane region" description="Helical" evidence="7">
    <location>
        <begin position="175"/>
        <end position="192"/>
    </location>
</feature>
<keyword evidence="5 7" id="KW-1133">Transmembrane helix</keyword>
<reference evidence="9 10" key="1">
    <citation type="submission" date="2018-07" db="EMBL/GenBank/DDBJ databases">
        <title>High-quality-draft genome sequence of Gaiella occulta.</title>
        <authorList>
            <person name="Severino R."/>
            <person name="Froufe H.J.C."/>
            <person name="Rainey F.A."/>
            <person name="Barroso C."/>
            <person name="Albuquerque L."/>
            <person name="Lobo-Da-Cunha A."/>
            <person name="Da Costa M.S."/>
            <person name="Egas C."/>
        </authorList>
    </citation>
    <scope>NUCLEOTIDE SEQUENCE [LARGE SCALE GENOMIC DNA]</scope>
    <source>
        <strain evidence="9 10">F2-233</strain>
    </source>
</reference>
<evidence type="ECO:0000256" key="5">
    <source>
        <dbReference type="ARBA" id="ARBA00022989"/>
    </source>
</evidence>
<protein>
    <submittedName>
        <fullName evidence="9">ABC-type dipeptide/oligopeptide/nickel transport system permease component</fullName>
    </submittedName>
</protein>
<comment type="caution">
    <text evidence="9">The sequence shown here is derived from an EMBL/GenBank/DDBJ whole genome shotgun (WGS) entry which is preliminary data.</text>
</comment>
<dbReference type="Proteomes" id="UP000254134">
    <property type="component" value="Unassembled WGS sequence"/>
</dbReference>
<keyword evidence="6 7" id="KW-0472">Membrane</keyword>
<dbReference type="InterPro" id="IPR035906">
    <property type="entry name" value="MetI-like_sf"/>
</dbReference>
<dbReference type="PROSITE" id="PS50928">
    <property type="entry name" value="ABC_TM1"/>
    <property type="match status" value="1"/>
</dbReference>
<keyword evidence="4 7" id="KW-0812">Transmembrane</keyword>
<feature type="transmembrane region" description="Helical" evidence="7">
    <location>
        <begin position="86"/>
        <end position="110"/>
    </location>
</feature>
<comment type="similarity">
    <text evidence="7">Belongs to the binding-protein-dependent transport system permease family.</text>
</comment>
<feature type="transmembrane region" description="Helical" evidence="7">
    <location>
        <begin position="253"/>
        <end position="278"/>
    </location>
</feature>
<dbReference type="SUPFAM" id="SSF161098">
    <property type="entry name" value="MetI-like"/>
    <property type="match status" value="1"/>
</dbReference>
<dbReference type="OrthoDB" id="6637947at2"/>
<evidence type="ECO:0000259" key="8">
    <source>
        <dbReference type="PROSITE" id="PS50928"/>
    </source>
</evidence>
<dbReference type="AlphaFoldDB" id="A0A7M2Z086"/>
<evidence type="ECO:0000256" key="3">
    <source>
        <dbReference type="ARBA" id="ARBA00022475"/>
    </source>
</evidence>
<keyword evidence="2 7" id="KW-0813">Transport</keyword>
<keyword evidence="10" id="KW-1185">Reference proteome</keyword>
<proteinExistence type="inferred from homology"/>
<dbReference type="GO" id="GO:0005886">
    <property type="term" value="C:plasma membrane"/>
    <property type="evidence" value="ECO:0007669"/>
    <property type="project" value="UniProtKB-SubCell"/>
</dbReference>
<dbReference type="CDD" id="cd06261">
    <property type="entry name" value="TM_PBP2"/>
    <property type="match status" value="1"/>
</dbReference>